<name>V9DTX1_PHYNI</name>
<proteinExistence type="predicted"/>
<organism evidence="1 2">
    <name type="scientific">Phytophthora nicotianae P1569</name>
    <dbReference type="NCBI Taxonomy" id="1317065"/>
    <lineage>
        <taxon>Eukaryota</taxon>
        <taxon>Sar</taxon>
        <taxon>Stramenopiles</taxon>
        <taxon>Oomycota</taxon>
        <taxon>Peronosporomycetes</taxon>
        <taxon>Peronosporales</taxon>
        <taxon>Peronosporaceae</taxon>
        <taxon>Phytophthora</taxon>
    </lineage>
</organism>
<dbReference type="AlphaFoldDB" id="V9DTX1"/>
<dbReference type="EMBL" id="ANIZ01004197">
    <property type="protein sequence ID" value="ETI30309.1"/>
    <property type="molecule type" value="Genomic_DNA"/>
</dbReference>
<keyword evidence="2" id="KW-1185">Reference proteome</keyword>
<sequence>MARGHFEPQKDKDGCKFERLHGYSLPDVDQAACVPGYTEVLWIQCMWRRQRRRQRVATQ</sequence>
<reference evidence="1 2" key="1">
    <citation type="submission" date="2013-11" db="EMBL/GenBank/DDBJ databases">
        <title>The Genome Sequence of Phytophthora parasitica P1569.</title>
        <authorList>
            <consortium name="The Broad Institute Genomics Platform"/>
            <person name="Russ C."/>
            <person name="Tyler B."/>
            <person name="Panabieres F."/>
            <person name="Shan W."/>
            <person name="Tripathy S."/>
            <person name="Grunwald N."/>
            <person name="Machado M."/>
            <person name="Johnson C.S."/>
            <person name="Arredondo F."/>
            <person name="Hong C."/>
            <person name="Coffey M."/>
            <person name="Young S.K."/>
            <person name="Zeng Q."/>
            <person name="Gargeya S."/>
            <person name="Fitzgerald M."/>
            <person name="Abouelleil A."/>
            <person name="Alvarado L."/>
            <person name="Chapman S.B."/>
            <person name="Gainer-Dewar J."/>
            <person name="Goldberg J."/>
            <person name="Griggs A."/>
            <person name="Gujja S."/>
            <person name="Hansen M."/>
            <person name="Howarth C."/>
            <person name="Imamovic A."/>
            <person name="Ireland A."/>
            <person name="Larimer J."/>
            <person name="McCowan C."/>
            <person name="Murphy C."/>
            <person name="Pearson M."/>
            <person name="Poon T.W."/>
            <person name="Priest M."/>
            <person name="Roberts A."/>
            <person name="Saif S."/>
            <person name="Shea T."/>
            <person name="Sykes S."/>
            <person name="Wortman J."/>
            <person name="Nusbaum C."/>
            <person name="Birren B."/>
        </authorList>
    </citation>
    <scope>NUCLEOTIDE SEQUENCE [LARGE SCALE GENOMIC DNA]</scope>
    <source>
        <strain evidence="1 2">P1569</strain>
    </source>
</reference>
<protein>
    <submittedName>
        <fullName evidence="1">Uncharacterized protein</fullName>
    </submittedName>
</protein>
<comment type="caution">
    <text evidence="1">The sequence shown here is derived from an EMBL/GenBank/DDBJ whole genome shotgun (WGS) entry which is preliminary data.</text>
</comment>
<accession>V9DTX1</accession>
<dbReference type="Proteomes" id="UP000018721">
    <property type="component" value="Unassembled WGS sequence"/>
</dbReference>
<dbReference type="HOGENOM" id="CLU_2965880_0_0_1"/>
<gene>
    <name evidence="1" type="ORF">F443_22571</name>
</gene>
<evidence type="ECO:0000313" key="2">
    <source>
        <dbReference type="Proteomes" id="UP000018721"/>
    </source>
</evidence>
<evidence type="ECO:0000313" key="1">
    <source>
        <dbReference type="EMBL" id="ETI30309.1"/>
    </source>
</evidence>